<dbReference type="Gene3D" id="2.60.120.920">
    <property type="match status" value="1"/>
</dbReference>
<dbReference type="InterPro" id="IPR017907">
    <property type="entry name" value="Znf_RING_CS"/>
</dbReference>
<feature type="compositionally biased region" description="Polar residues" evidence="6">
    <location>
        <begin position="1130"/>
        <end position="1139"/>
    </location>
</feature>
<feature type="compositionally biased region" description="Basic residues" evidence="6">
    <location>
        <begin position="626"/>
        <end position="641"/>
    </location>
</feature>
<keyword evidence="1" id="KW-0479">Metal-binding</keyword>
<feature type="compositionally biased region" description="Low complexity" evidence="6">
    <location>
        <begin position="501"/>
        <end position="513"/>
    </location>
</feature>
<feature type="compositionally biased region" description="Polar residues" evidence="6">
    <location>
        <begin position="240"/>
        <end position="253"/>
    </location>
</feature>
<evidence type="ECO:0000256" key="4">
    <source>
        <dbReference type="PROSITE-ProRule" id="PRU00024"/>
    </source>
</evidence>
<feature type="compositionally biased region" description="Low complexity" evidence="6">
    <location>
        <begin position="600"/>
        <end position="611"/>
    </location>
</feature>
<feature type="compositionally biased region" description="Low complexity" evidence="6">
    <location>
        <begin position="581"/>
        <end position="592"/>
    </location>
</feature>
<dbReference type="SMART" id="SM00184">
    <property type="entry name" value="RING"/>
    <property type="match status" value="1"/>
</dbReference>
<dbReference type="InterPro" id="IPR012677">
    <property type="entry name" value="Nucleotide-bd_a/b_plait_sf"/>
</dbReference>
<name>A0A8S4BAZ8_9TELE</name>
<dbReference type="InterPro" id="IPR027370">
    <property type="entry name" value="Znf-RING_euk"/>
</dbReference>
<feature type="region of interest" description="Disordered" evidence="6">
    <location>
        <begin position="1126"/>
        <end position="1166"/>
    </location>
</feature>
<sequence>MQKTSKKRRAPWTNANLTKAANHLTVHTDSNTHLAPTLRSERRATLSAADRSRGTHFIFGPVAAVTALRLGQIEIQARIALQQLAIVASILVGRHCHSGEPFAALAPHLALLSLLNRPQVSAVRSHAAGKNSARPRTRPPAAMYQQHPQQQGSQPFPAHHQPPASQHPIRSNMQPMRFPFARPTQLPDELESALAIRGARDMDHRQLDHMNQSSQGAGSGIAPHGGYGSNPAALPAEGQPGQQQGVDWSSYQPPSKLFAGPPANASRQGTRQQPQTRQAHAGGGGGESQSLYTPESAGSILASFGLSNEDLEVLSHYPDDQLTPDTLPFILRDIQINKSGSQKTVASTASASFSRSIHDMSAAPSCAPRSPEVPSLLTVTQTAGKVIDYGHASRGKDDCSPRETFAREQLSSERTVKMYPAMAASKADESERRQACLEHKEPSKHGDRDYRRTSSEKRKGSRSPSREFPRSAKSRNLDRDYRHKGSKPRPSSETRSEASSRHSVSSSSGSRPHGSSKKLPTPTMISDFAAVSPKVYPHTCSLCNIQCDEEKDWVDHINTVDHTAACRDLRNKYPDWRPNPSSRSGRYGSRASWDPKDGSPFHSASRSLSRSPSPPQGRHRVDVHPHRLHGRPYTPHHHPRPSHYTDRSNRFAPHHSSSYHSYRMHSSSREHWPERRSRESSGDFSRSGVKRPYGVFSRSSADISPSSTGTGHSSKQGPTHPSTKNTKGTAKPAAKSTKTASFPIHNYLSILLKSVKPPPAKKKKKTVNSDSKSSSIADRLVYLTGIPKDASEQEVTDLAGSFGKINNVILMPCSEEETEKGQGQKASVCMVRAEDAQALARSSNLRIRDQEISATVSKKAEDAPCSDVNSKPAEEQDTSVTEKLSAGTETDKTEDQKCKVLITGLPESGWSESDIVQLLQPYGNPSDLIVAKHIGKALASLPDTDVAEELVKVNSFKPAIVKDSEVKISLLKQQISLSTPLFRSSTTVMMALPALYLSEDQFTCSICLDVFRDPVSTPCGHSFCKSCICSYWDGGGGGRGAKSYLCPLCKESFRKRPELHVNRTLKEITEKFQQMASSGFPLEEGTGGAGPPGHQNHQPALGGPVRPGEMPDGVFAEMITRFQQLGAPGTNPQSRSASLDVQDGPHHDSPPPYLPPHSSAPSSPRDFSPGLPLCPVHLRALEFFCRSDNTCVCSACVDTAEHRGHNTIPAKREWFIKRTQLGIAEVELKDLICERERKVEEIQNSLREIQAVAKRETHEAVCAFSKLISTVEQCQAEVLKVIDASLRAAESRAQSFLTEIREEIAALQQKSTKLSQLALTEDYVHFLKTFHSLSTPPQVKDWSGVSVSSQRTPGVLLKTVKHAVDRAQEEMQRVHEACQRPSSIKSAPKPNPKVRRVQEYAADITLDSRTAHLRLVISVDGKQVHCGERHQLAPDNPERFDRVVCVLAHQGFSSGRHYWEVEVGRKTDWDLGVASKSINRKGKFTVSPAHGYWFLSLRDRTEYSFRTEPPTNLTVSVRPSRIGIYVDCDKGLVSFYNVEAKILIYTFTGSFPDTIHPFFSPCTNKSGQNEAPLVICPVAATE</sequence>
<dbReference type="PANTHER" id="PTHR24103">
    <property type="entry name" value="E3 UBIQUITIN-PROTEIN LIGASE TRIM"/>
    <property type="match status" value="1"/>
</dbReference>
<protein>
    <submittedName>
        <fullName evidence="10">(Atlantic silverside) hypothetical protein</fullName>
    </submittedName>
</protein>
<dbReference type="Gene3D" id="3.30.40.10">
    <property type="entry name" value="Zinc/RING finger domain, C3HC4 (zinc finger)"/>
    <property type="match status" value="1"/>
</dbReference>
<proteinExistence type="predicted"/>
<dbReference type="Pfam" id="PF13445">
    <property type="entry name" value="zf-RING_UBOX"/>
    <property type="match status" value="1"/>
</dbReference>
<feature type="compositionally biased region" description="Low complexity" evidence="6">
    <location>
        <begin position="267"/>
        <end position="278"/>
    </location>
</feature>
<dbReference type="Pfam" id="PF00622">
    <property type="entry name" value="SPRY"/>
    <property type="match status" value="1"/>
</dbReference>
<dbReference type="SUPFAM" id="SSF57850">
    <property type="entry name" value="RING/U-box"/>
    <property type="match status" value="1"/>
</dbReference>
<accession>A0A8S4BAZ8</accession>
<dbReference type="FunFam" id="2.60.120.920:FF:000004">
    <property type="entry name" value="Butyrophilin subfamily 1 member A1"/>
    <property type="match status" value="1"/>
</dbReference>
<gene>
    <name evidence="10" type="ORF">MMEN_LOCUS14161</name>
</gene>
<evidence type="ECO:0000256" key="5">
    <source>
        <dbReference type="SAM" id="Coils"/>
    </source>
</evidence>
<dbReference type="InterPro" id="IPR006574">
    <property type="entry name" value="PRY"/>
</dbReference>
<feature type="domain" description="B box-type" evidence="8">
    <location>
        <begin position="1173"/>
        <end position="1210"/>
    </location>
</feature>
<evidence type="ECO:0000313" key="11">
    <source>
        <dbReference type="Proteomes" id="UP000677803"/>
    </source>
</evidence>
<feature type="region of interest" description="Disordered" evidence="6">
    <location>
        <begin position="391"/>
        <end position="522"/>
    </location>
</feature>
<feature type="domain" description="RING-type" evidence="7">
    <location>
        <begin position="1004"/>
        <end position="1050"/>
    </location>
</feature>
<feature type="compositionally biased region" description="Gly residues" evidence="6">
    <location>
        <begin position="217"/>
        <end position="228"/>
    </location>
</feature>
<feature type="compositionally biased region" description="Basic and acidic residues" evidence="6">
    <location>
        <begin position="490"/>
        <end position="500"/>
    </location>
</feature>
<dbReference type="EMBL" id="CAJRST010017779">
    <property type="protein sequence ID" value="CAG5946756.1"/>
    <property type="molecule type" value="Genomic_DNA"/>
</dbReference>
<evidence type="ECO:0000259" key="9">
    <source>
        <dbReference type="PROSITE" id="PS50188"/>
    </source>
</evidence>
<dbReference type="InterPro" id="IPR013083">
    <property type="entry name" value="Znf_RING/FYVE/PHD"/>
</dbReference>
<feature type="region of interest" description="Disordered" evidence="6">
    <location>
        <begin position="856"/>
        <end position="891"/>
    </location>
</feature>
<evidence type="ECO:0000256" key="6">
    <source>
        <dbReference type="SAM" id="MobiDB-lite"/>
    </source>
</evidence>
<feature type="region of interest" description="Disordered" evidence="6">
    <location>
        <begin position="210"/>
        <end position="294"/>
    </location>
</feature>
<dbReference type="InterPro" id="IPR003877">
    <property type="entry name" value="SPRY_dom"/>
</dbReference>
<dbReference type="SUPFAM" id="SSF54928">
    <property type="entry name" value="RNA-binding domain, RBD"/>
    <property type="match status" value="1"/>
</dbReference>
<feature type="compositionally biased region" description="Polar residues" evidence="6">
    <location>
        <begin position="697"/>
        <end position="725"/>
    </location>
</feature>
<dbReference type="InterPro" id="IPR000504">
    <property type="entry name" value="RRM_dom"/>
</dbReference>
<dbReference type="CDD" id="cd13733">
    <property type="entry name" value="SPRY_PRY_C-I_1"/>
    <property type="match status" value="1"/>
</dbReference>
<dbReference type="SMART" id="SM00360">
    <property type="entry name" value="RRM"/>
    <property type="match status" value="2"/>
</dbReference>
<feature type="region of interest" description="Disordered" evidence="6">
    <location>
        <begin position="1079"/>
        <end position="1109"/>
    </location>
</feature>
<evidence type="ECO:0000259" key="8">
    <source>
        <dbReference type="PROSITE" id="PS50119"/>
    </source>
</evidence>
<dbReference type="PROSITE" id="PS00518">
    <property type="entry name" value="ZF_RING_1"/>
    <property type="match status" value="1"/>
</dbReference>
<dbReference type="Gene3D" id="3.30.160.60">
    <property type="entry name" value="Classic Zinc Finger"/>
    <property type="match status" value="1"/>
</dbReference>
<reference evidence="10" key="1">
    <citation type="submission" date="2021-05" db="EMBL/GenBank/DDBJ databases">
        <authorList>
            <person name="Tigano A."/>
        </authorList>
    </citation>
    <scope>NUCLEOTIDE SEQUENCE</scope>
</reference>
<dbReference type="PRINTS" id="PR01407">
    <property type="entry name" value="BUTYPHLNCDUF"/>
</dbReference>
<dbReference type="InterPro" id="IPR035979">
    <property type="entry name" value="RBD_domain_sf"/>
</dbReference>
<dbReference type="OrthoDB" id="10072641at2759"/>
<dbReference type="CDD" id="cd19769">
    <property type="entry name" value="Bbox2_TRIM16-like"/>
    <property type="match status" value="1"/>
</dbReference>
<dbReference type="Gene3D" id="3.30.70.330">
    <property type="match status" value="2"/>
</dbReference>
<dbReference type="Pfam" id="PF25600">
    <property type="entry name" value="TRIM_CC"/>
    <property type="match status" value="1"/>
</dbReference>
<evidence type="ECO:0000256" key="1">
    <source>
        <dbReference type="ARBA" id="ARBA00022723"/>
    </source>
</evidence>
<keyword evidence="2 4" id="KW-0863">Zinc-finger</keyword>
<dbReference type="InterPro" id="IPR043136">
    <property type="entry name" value="B30.2/SPRY_sf"/>
</dbReference>
<feature type="coiled-coil region" evidence="5">
    <location>
        <begin position="1228"/>
        <end position="1259"/>
    </location>
</feature>
<feature type="compositionally biased region" description="Low complexity" evidence="6">
    <location>
        <begin position="145"/>
        <end position="168"/>
    </location>
</feature>
<feature type="compositionally biased region" description="Low complexity" evidence="6">
    <location>
        <begin position="726"/>
        <end position="738"/>
    </location>
</feature>
<evidence type="ECO:0000256" key="3">
    <source>
        <dbReference type="ARBA" id="ARBA00022833"/>
    </source>
</evidence>
<dbReference type="Pfam" id="PF00643">
    <property type="entry name" value="zf-B_box"/>
    <property type="match status" value="1"/>
</dbReference>
<dbReference type="PROSITE" id="PS50089">
    <property type="entry name" value="ZF_RING_2"/>
    <property type="match status" value="1"/>
</dbReference>
<dbReference type="InterPro" id="IPR058030">
    <property type="entry name" value="TRIM8/14/16/25/29/45/65_CC"/>
</dbReference>
<dbReference type="SMART" id="SM00336">
    <property type="entry name" value="BBOX"/>
    <property type="match status" value="1"/>
</dbReference>
<dbReference type="Pfam" id="PF13765">
    <property type="entry name" value="PRY"/>
    <property type="match status" value="1"/>
</dbReference>
<keyword evidence="5" id="KW-0175">Coiled coil</keyword>
<dbReference type="InterPro" id="IPR001841">
    <property type="entry name" value="Znf_RING"/>
</dbReference>
<dbReference type="SUPFAM" id="SSF49899">
    <property type="entry name" value="Concanavalin A-like lectins/glucanases"/>
    <property type="match status" value="1"/>
</dbReference>
<feature type="domain" description="B30.2/SPRY" evidence="9">
    <location>
        <begin position="1384"/>
        <end position="1580"/>
    </location>
</feature>
<dbReference type="GO" id="GO:0003723">
    <property type="term" value="F:RNA binding"/>
    <property type="evidence" value="ECO:0007669"/>
    <property type="project" value="InterPro"/>
</dbReference>
<feature type="compositionally biased region" description="Low complexity" evidence="6">
    <location>
        <begin position="654"/>
        <end position="665"/>
    </location>
</feature>
<dbReference type="SMART" id="SM00449">
    <property type="entry name" value="SPRY"/>
    <property type="match status" value="1"/>
</dbReference>
<keyword evidence="3" id="KW-0862">Zinc</keyword>
<feature type="compositionally biased region" description="Basic and acidic residues" evidence="6">
    <location>
        <begin position="394"/>
        <end position="416"/>
    </location>
</feature>
<feature type="region of interest" description="Disordered" evidence="6">
    <location>
        <begin position="570"/>
        <end position="738"/>
    </location>
</feature>
<dbReference type="InterPro" id="IPR000315">
    <property type="entry name" value="Znf_B-box"/>
</dbReference>
<organism evidence="10 11">
    <name type="scientific">Menidia menidia</name>
    <name type="common">Atlantic silverside</name>
    <dbReference type="NCBI Taxonomy" id="238744"/>
    <lineage>
        <taxon>Eukaryota</taxon>
        <taxon>Metazoa</taxon>
        <taxon>Chordata</taxon>
        <taxon>Craniata</taxon>
        <taxon>Vertebrata</taxon>
        <taxon>Euteleostomi</taxon>
        <taxon>Actinopterygii</taxon>
        <taxon>Neopterygii</taxon>
        <taxon>Teleostei</taxon>
        <taxon>Neoteleostei</taxon>
        <taxon>Acanthomorphata</taxon>
        <taxon>Ovalentaria</taxon>
        <taxon>Atherinomorphae</taxon>
        <taxon>Atheriniformes</taxon>
        <taxon>Atherinopsidae</taxon>
        <taxon>Menidiinae</taxon>
        <taxon>Menidia</taxon>
    </lineage>
</organism>
<dbReference type="GO" id="GO:0008270">
    <property type="term" value="F:zinc ion binding"/>
    <property type="evidence" value="ECO:0007669"/>
    <property type="project" value="UniProtKB-KW"/>
</dbReference>
<dbReference type="InterPro" id="IPR001870">
    <property type="entry name" value="B30.2/SPRY"/>
</dbReference>
<keyword evidence="11" id="KW-1185">Reference proteome</keyword>
<feature type="region of interest" description="Disordered" evidence="6">
    <location>
        <begin position="1374"/>
        <end position="1394"/>
    </location>
</feature>
<dbReference type="PROSITE" id="PS50119">
    <property type="entry name" value="ZF_BBOX"/>
    <property type="match status" value="1"/>
</dbReference>
<feature type="compositionally biased region" description="Basic and acidic residues" evidence="6">
    <location>
        <begin position="667"/>
        <end position="681"/>
    </location>
</feature>
<evidence type="ECO:0000259" key="7">
    <source>
        <dbReference type="PROSITE" id="PS50089"/>
    </source>
</evidence>
<dbReference type="SMART" id="SM00589">
    <property type="entry name" value="PRY"/>
    <property type="match status" value="1"/>
</dbReference>
<dbReference type="InterPro" id="IPR013320">
    <property type="entry name" value="ConA-like_dom_sf"/>
</dbReference>
<dbReference type="InterPro" id="IPR003879">
    <property type="entry name" value="Butyrophylin_SPRY"/>
</dbReference>
<comment type="caution">
    <text evidence="10">The sequence shown here is derived from an EMBL/GenBank/DDBJ whole genome shotgun (WGS) entry which is preliminary data.</text>
</comment>
<dbReference type="PROSITE" id="PS50188">
    <property type="entry name" value="B302_SPRY"/>
    <property type="match status" value="1"/>
</dbReference>
<evidence type="ECO:0000256" key="2">
    <source>
        <dbReference type="ARBA" id="ARBA00022771"/>
    </source>
</evidence>
<feature type="region of interest" description="Disordered" evidence="6">
    <location>
        <begin position="123"/>
        <end position="171"/>
    </location>
</feature>
<dbReference type="Proteomes" id="UP000677803">
    <property type="component" value="Unassembled WGS sequence"/>
</dbReference>
<evidence type="ECO:0000313" key="10">
    <source>
        <dbReference type="EMBL" id="CAG5946756.1"/>
    </source>
</evidence>
<dbReference type="SUPFAM" id="SSF57845">
    <property type="entry name" value="B-box zinc-binding domain"/>
    <property type="match status" value="1"/>
</dbReference>
<dbReference type="InterPro" id="IPR050143">
    <property type="entry name" value="TRIM/RBCC"/>
</dbReference>
<feature type="compositionally biased region" description="Basic and acidic residues" evidence="6">
    <location>
        <begin position="426"/>
        <end position="483"/>
    </location>
</feature>